<feature type="region of interest" description="Disordered" evidence="1">
    <location>
        <begin position="1"/>
        <end position="33"/>
    </location>
</feature>
<keyword evidence="3" id="KW-0540">Nuclease</keyword>
<reference evidence="3 4" key="1">
    <citation type="submission" date="2018-04" db="EMBL/GenBank/DDBJ databases">
        <title>Methylobacterium sp. PR1016A genome.</title>
        <authorList>
            <person name="Park W."/>
        </authorList>
    </citation>
    <scope>NUCLEOTIDE SEQUENCE [LARGE SCALE GENOMIC DNA]</scope>
    <source>
        <strain evidence="3 4">PR1016A</strain>
    </source>
</reference>
<keyword evidence="3" id="KW-0378">Hydrolase</keyword>
<dbReference type="InterPro" id="IPR020579">
    <property type="entry name" value="Exonuc_VII_lsu_C"/>
</dbReference>
<dbReference type="GO" id="GO:0006308">
    <property type="term" value="P:DNA catabolic process"/>
    <property type="evidence" value="ECO:0007669"/>
    <property type="project" value="InterPro"/>
</dbReference>
<evidence type="ECO:0000256" key="1">
    <source>
        <dbReference type="SAM" id="MobiDB-lite"/>
    </source>
</evidence>
<evidence type="ECO:0000313" key="3">
    <source>
        <dbReference type="EMBL" id="AWB22459.1"/>
    </source>
</evidence>
<dbReference type="KEGG" id="mee:DA075_17345"/>
<dbReference type="GO" id="GO:0009318">
    <property type="term" value="C:exodeoxyribonuclease VII complex"/>
    <property type="evidence" value="ECO:0007669"/>
    <property type="project" value="InterPro"/>
</dbReference>
<dbReference type="Proteomes" id="UP000244755">
    <property type="component" value="Chromosome 1"/>
</dbReference>
<evidence type="ECO:0000313" key="4">
    <source>
        <dbReference type="Proteomes" id="UP000244755"/>
    </source>
</evidence>
<feature type="domain" description="Exonuclease VII large subunit C-terminal" evidence="2">
    <location>
        <begin position="184"/>
        <end position="384"/>
    </location>
</feature>
<name>A0A2R4WLP4_9HYPH</name>
<protein>
    <submittedName>
        <fullName evidence="3">Exonuclease VII large subunit</fullName>
    </submittedName>
</protein>
<organism evidence="3 4">
    <name type="scientific">Methylobacterium currus</name>
    <dbReference type="NCBI Taxonomy" id="2051553"/>
    <lineage>
        <taxon>Bacteria</taxon>
        <taxon>Pseudomonadati</taxon>
        <taxon>Pseudomonadota</taxon>
        <taxon>Alphaproteobacteria</taxon>
        <taxon>Hyphomicrobiales</taxon>
        <taxon>Methylobacteriaceae</taxon>
        <taxon>Methylobacterium</taxon>
    </lineage>
</organism>
<dbReference type="Pfam" id="PF02601">
    <property type="entry name" value="Exonuc_VII_L"/>
    <property type="match status" value="1"/>
</dbReference>
<accession>A0A2R4WLP4</accession>
<dbReference type="EMBL" id="CP028843">
    <property type="protein sequence ID" value="AWB22459.1"/>
    <property type="molecule type" value="Genomic_DNA"/>
</dbReference>
<sequence>MRHHRFFPKTHGGPVPPAEPGDARPPPIPLDDAGATRVADEIRELRDLLGWLRQRLRGEHTVRASVLTVAPLGSDGHLLLLGEADPSSSLEPPRLKVRLAAADLAACRDAIGDALDPAALVNRTVVLRLQTSLRQRYGRGAGVQARVIAVISVGAVPVEGEIQRERTLQRLRREGRRLGPGTWEVPEDPRHIALIAAEFGDARRDVEHVLRPLEENGLIRLHRIYAMFEGPSAEHSLSEAFGRAGELHREHGLSATLVCRGGGPVEGFQALNAYATVRAATGAPNVIAGLGHAGTPLTALDAVAARSEPTPTAAAILVRRLVEATGVRAERALAAFDAALAENLEAAGRIALAGALQGFAASLGDLAELADRRLRQLNRGVERSLLTGLAAAAGVGTGATAEIKPYAAPIEVLGFGDGDDDDPAWEPGWALVTAADTGLVIERYRELKSHMPLFLHFRDGTIFVRVVPTFVTYN</sequence>
<dbReference type="GO" id="GO:0008855">
    <property type="term" value="F:exodeoxyribonuclease VII activity"/>
    <property type="evidence" value="ECO:0007669"/>
    <property type="project" value="InterPro"/>
</dbReference>
<dbReference type="PANTHER" id="PTHR30008:SF0">
    <property type="entry name" value="EXODEOXYRIBONUCLEASE 7 LARGE SUBUNIT"/>
    <property type="match status" value="1"/>
</dbReference>
<keyword evidence="4" id="KW-1185">Reference proteome</keyword>
<keyword evidence="3" id="KW-0269">Exonuclease</keyword>
<dbReference type="OrthoDB" id="7972509at2"/>
<dbReference type="InterPro" id="IPR003753">
    <property type="entry name" value="Exonuc_VII_L"/>
</dbReference>
<feature type="compositionally biased region" description="Pro residues" evidence="1">
    <location>
        <begin position="14"/>
        <end position="29"/>
    </location>
</feature>
<evidence type="ECO:0000259" key="2">
    <source>
        <dbReference type="Pfam" id="PF02601"/>
    </source>
</evidence>
<gene>
    <name evidence="3" type="ORF">DA075_17345</name>
</gene>
<dbReference type="PANTHER" id="PTHR30008">
    <property type="entry name" value="EXODEOXYRIBONUCLEASE 7 LARGE SUBUNIT"/>
    <property type="match status" value="1"/>
</dbReference>
<proteinExistence type="predicted"/>
<dbReference type="AlphaFoldDB" id="A0A2R4WLP4"/>